<evidence type="ECO:0000256" key="1">
    <source>
        <dbReference type="ARBA" id="ARBA00022448"/>
    </source>
</evidence>
<keyword evidence="2 8" id="KW-0812">Transmembrane</keyword>
<comment type="function">
    <text evidence="8">Essential subunit of the Sec protein translocation channel SecYEG. Clamps together the 2 halves of SecY. May contact the channel plug during translocation.</text>
</comment>
<comment type="caution">
    <text evidence="9">The sequence shown here is derived from an EMBL/GenBank/DDBJ whole genome shotgun (WGS) entry which is preliminary data.</text>
</comment>
<dbReference type="GO" id="GO:0005886">
    <property type="term" value="C:plasma membrane"/>
    <property type="evidence" value="ECO:0007669"/>
    <property type="project" value="UniProtKB-SubCell"/>
</dbReference>
<dbReference type="AlphaFoldDB" id="A0A0V8RUL5"/>
<dbReference type="Pfam" id="PF00584">
    <property type="entry name" value="SecE"/>
    <property type="match status" value="1"/>
</dbReference>
<keyword evidence="3 8" id="KW-0653">Protein transport</keyword>
<evidence type="ECO:0000256" key="5">
    <source>
        <dbReference type="ARBA" id="ARBA00023010"/>
    </source>
</evidence>
<keyword evidence="1 8" id="KW-0813">Transport</keyword>
<keyword evidence="8" id="KW-1003">Cell membrane</keyword>
<evidence type="ECO:0000256" key="6">
    <source>
        <dbReference type="ARBA" id="ARBA00023136"/>
    </source>
</evidence>
<gene>
    <name evidence="8" type="primary">secE</name>
    <name evidence="9" type="ORF">CF15_02270</name>
</gene>
<dbReference type="STRING" id="2309.CF15_02270"/>
<protein>
    <recommendedName>
        <fullName evidence="8">Protein translocase subunit SecE</fullName>
    </recommendedName>
    <alternativeName>
        <fullName evidence="8">Protein transport protein Sec61 gamma subunit homolog</fullName>
    </alternativeName>
</protein>
<keyword evidence="6 8" id="KW-0472">Membrane</keyword>
<evidence type="ECO:0000256" key="2">
    <source>
        <dbReference type="ARBA" id="ARBA00022692"/>
    </source>
</evidence>
<keyword evidence="5 8" id="KW-0811">Translocation</keyword>
<evidence type="ECO:0000256" key="3">
    <source>
        <dbReference type="ARBA" id="ARBA00022927"/>
    </source>
</evidence>
<name>A0A0V8RUL5_PYROC</name>
<keyword evidence="10" id="KW-1185">Reference proteome</keyword>
<dbReference type="SUPFAM" id="SSF103456">
    <property type="entry name" value="Preprotein translocase SecE subunit"/>
    <property type="match status" value="1"/>
</dbReference>
<dbReference type="GO" id="GO:0009306">
    <property type="term" value="P:protein secretion"/>
    <property type="evidence" value="ECO:0007669"/>
    <property type="project" value="UniProtKB-UniRule"/>
</dbReference>
<evidence type="ECO:0000256" key="4">
    <source>
        <dbReference type="ARBA" id="ARBA00022989"/>
    </source>
</evidence>
<evidence type="ECO:0000313" key="10">
    <source>
        <dbReference type="Proteomes" id="UP000053352"/>
    </source>
</evidence>
<dbReference type="InterPro" id="IPR001901">
    <property type="entry name" value="Translocase_SecE/Sec61-g"/>
</dbReference>
<comment type="subunit">
    <text evidence="8">Component of the Sec protein translocase complex. Heterotrimer consisting of SecY (alpha), SecG (beta) and SecE (gamma) subunits. The heterotrimers can form oligomers, although 1 heterotrimer is thought to be able to translocate proteins. Interacts with the ribosome. May interact with SecDF, and other proteins may be involved.</text>
</comment>
<feature type="transmembrane region" description="Helical" evidence="8">
    <location>
        <begin position="59"/>
        <end position="82"/>
    </location>
</feature>
<dbReference type="NCBIfam" id="TIGR00327">
    <property type="entry name" value="secE_euk_arch"/>
    <property type="match status" value="1"/>
</dbReference>
<dbReference type="GO" id="GO:0008320">
    <property type="term" value="F:protein transmembrane transporter activity"/>
    <property type="evidence" value="ECO:0007669"/>
    <property type="project" value="UniProtKB-UniRule"/>
</dbReference>
<comment type="similarity">
    <text evidence="8">Belongs to the SecE/SEC61-gamma family.</text>
</comment>
<dbReference type="EMBL" id="LNTB01000001">
    <property type="protein sequence ID" value="KSW11666.1"/>
    <property type="molecule type" value="Genomic_DNA"/>
</dbReference>
<evidence type="ECO:0000313" key="9">
    <source>
        <dbReference type="EMBL" id="KSW11666.1"/>
    </source>
</evidence>
<keyword evidence="4 8" id="KW-1133">Transmembrane helix</keyword>
<sequence>MYIFFYPGLDMVCPGAALMAARERESIIDYVKATLHEWRLVLQRVEKPDSSEYLQASKVIWLAIILVGSVAYVIHLVATTLLTG</sequence>
<evidence type="ECO:0000256" key="7">
    <source>
        <dbReference type="ARBA" id="ARBA00037847"/>
    </source>
</evidence>
<organism evidence="9 10">
    <name type="scientific">Pyrodictium occultum</name>
    <dbReference type="NCBI Taxonomy" id="2309"/>
    <lineage>
        <taxon>Archaea</taxon>
        <taxon>Thermoproteota</taxon>
        <taxon>Thermoprotei</taxon>
        <taxon>Desulfurococcales</taxon>
        <taxon>Pyrodictiaceae</taxon>
        <taxon>Pyrodictium</taxon>
    </lineage>
</organism>
<dbReference type="Gene3D" id="1.20.5.820">
    <property type="entry name" value="Preprotein translocase SecE subunit"/>
    <property type="match status" value="1"/>
</dbReference>
<proteinExistence type="inferred from homology"/>
<dbReference type="GO" id="GO:0065002">
    <property type="term" value="P:intracellular protein transmembrane transport"/>
    <property type="evidence" value="ECO:0007669"/>
    <property type="project" value="UniProtKB-UniRule"/>
</dbReference>
<reference evidence="9 10" key="1">
    <citation type="submission" date="2015-11" db="EMBL/GenBank/DDBJ databases">
        <title>Genome sequence of Pyrodictium occultum PL-19, a marine hyperthermophilic archaeon isolated from Volcano, Italy.</title>
        <authorList>
            <person name="Utturkar S."/>
            <person name="Huber H."/>
            <person name="Leptihn S."/>
            <person name="Brown S."/>
            <person name="Stetter K.O."/>
            <person name="Podar M."/>
        </authorList>
    </citation>
    <scope>NUCLEOTIDE SEQUENCE [LARGE SCALE GENOMIC DNA]</scope>
    <source>
        <strain evidence="9 10">PL-19</strain>
    </source>
</reference>
<dbReference type="GO" id="GO:0012505">
    <property type="term" value="C:endomembrane system"/>
    <property type="evidence" value="ECO:0007669"/>
    <property type="project" value="UniProtKB-SubCell"/>
</dbReference>
<dbReference type="InterPro" id="IPR008158">
    <property type="entry name" value="Translocase_Sec61-g"/>
</dbReference>
<dbReference type="Proteomes" id="UP000053352">
    <property type="component" value="Unassembled WGS sequence"/>
</dbReference>
<dbReference type="InterPro" id="IPR023391">
    <property type="entry name" value="Prot_translocase_SecE_dom_sf"/>
</dbReference>
<dbReference type="HAMAP" id="MF_00422">
    <property type="entry name" value="SecE"/>
    <property type="match status" value="1"/>
</dbReference>
<evidence type="ECO:0000256" key="8">
    <source>
        <dbReference type="HAMAP-Rule" id="MF_00422"/>
    </source>
</evidence>
<comment type="subcellular location">
    <subcellularLocation>
        <location evidence="8">Cell membrane</location>
        <topology evidence="8">Single-pass membrane protein</topology>
    </subcellularLocation>
    <subcellularLocation>
        <location evidence="7">Endomembrane system</location>
        <topology evidence="7">Single-pass membrane protein</topology>
    </subcellularLocation>
</comment>
<dbReference type="GO" id="GO:0006605">
    <property type="term" value="P:protein targeting"/>
    <property type="evidence" value="ECO:0007669"/>
    <property type="project" value="UniProtKB-UniRule"/>
</dbReference>
<accession>A0A0V8RUL5</accession>